<name>A0A078JZ55_BRANA</name>
<protein>
    <submittedName>
        <fullName evidence="3">(rape) hypothetical protein</fullName>
    </submittedName>
    <submittedName>
        <fullName evidence="4">BnaAnng39420D protein</fullName>
    </submittedName>
</protein>
<feature type="compositionally biased region" description="Pro residues" evidence="2">
    <location>
        <begin position="30"/>
        <end position="39"/>
    </location>
</feature>
<reference evidence="3" key="3">
    <citation type="submission" date="2021-01" db="EMBL/GenBank/DDBJ databases">
        <authorList>
            <consortium name="Genoscope - CEA"/>
            <person name="William W."/>
        </authorList>
    </citation>
    <scope>NUCLEOTIDE SEQUENCE</scope>
</reference>
<dbReference type="PANTHER" id="PTHR46108:SF4">
    <property type="entry name" value="BLUE CHEESE"/>
    <property type="match status" value="1"/>
</dbReference>
<dbReference type="EMBL" id="HG994357">
    <property type="protein sequence ID" value="CAF2125570.1"/>
    <property type="molecule type" value="Genomic_DNA"/>
</dbReference>
<evidence type="ECO:0000256" key="1">
    <source>
        <dbReference type="ARBA" id="ARBA00022574"/>
    </source>
</evidence>
<dbReference type="Proteomes" id="UP001295469">
    <property type="component" value="Chromosome A03"/>
</dbReference>
<evidence type="ECO:0000313" key="4">
    <source>
        <dbReference type="EMBL" id="CDY71969.1"/>
    </source>
</evidence>
<feature type="region of interest" description="Disordered" evidence="2">
    <location>
        <begin position="17"/>
        <end position="51"/>
    </location>
</feature>
<accession>A0A078JZ55</accession>
<reference evidence="4" key="1">
    <citation type="journal article" date="2014" name="Science">
        <title>Plant genetics. Early allopolyploid evolution in the post-Neolithic Brassica napus oilseed genome.</title>
        <authorList>
            <person name="Chalhoub B."/>
            <person name="Denoeud F."/>
            <person name="Liu S."/>
            <person name="Parkin I.A."/>
            <person name="Tang H."/>
            <person name="Wang X."/>
            <person name="Chiquet J."/>
            <person name="Belcram H."/>
            <person name="Tong C."/>
            <person name="Samans B."/>
            <person name="Correa M."/>
            <person name="Da Silva C."/>
            <person name="Just J."/>
            <person name="Falentin C."/>
            <person name="Koh C.S."/>
            <person name="Le Clainche I."/>
            <person name="Bernard M."/>
            <person name="Bento P."/>
            <person name="Noel B."/>
            <person name="Labadie K."/>
            <person name="Alberti A."/>
            <person name="Charles M."/>
            <person name="Arnaud D."/>
            <person name="Guo H."/>
            <person name="Daviaud C."/>
            <person name="Alamery S."/>
            <person name="Jabbari K."/>
            <person name="Zhao M."/>
            <person name="Edger P.P."/>
            <person name="Chelaifa H."/>
            <person name="Tack D."/>
            <person name="Lassalle G."/>
            <person name="Mestiri I."/>
            <person name="Schnel N."/>
            <person name="Le Paslier M.C."/>
            <person name="Fan G."/>
            <person name="Renault V."/>
            <person name="Bayer P.E."/>
            <person name="Golicz A.A."/>
            <person name="Manoli S."/>
            <person name="Lee T.H."/>
            <person name="Thi V.H."/>
            <person name="Chalabi S."/>
            <person name="Hu Q."/>
            <person name="Fan C."/>
            <person name="Tollenaere R."/>
            <person name="Lu Y."/>
            <person name="Battail C."/>
            <person name="Shen J."/>
            <person name="Sidebottom C.H."/>
            <person name="Wang X."/>
            <person name="Canaguier A."/>
            <person name="Chauveau A."/>
            <person name="Berard A."/>
            <person name="Deniot G."/>
            <person name="Guan M."/>
            <person name="Liu Z."/>
            <person name="Sun F."/>
            <person name="Lim Y.P."/>
            <person name="Lyons E."/>
            <person name="Town C.D."/>
            <person name="Bancroft I."/>
            <person name="Wang X."/>
            <person name="Meng J."/>
            <person name="Ma J."/>
            <person name="Pires J.C."/>
            <person name="King G.J."/>
            <person name="Brunel D."/>
            <person name="Delourme R."/>
            <person name="Renard M."/>
            <person name="Aury J.M."/>
            <person name="Adams K.L."/>
            <person name="Batley J."/>
            <person name="Snowdon R.J."/>
            <person name="Tost J."/>
            <person name="Edwards D."/>
            <person name="Zhou Y."/>
            <person name="Hua W."/>
            <person name="Sharpe A.G."/>
            <person name="Paterson A.H."/>
            <person name="Guan C."/>
            <person name="Wincker P."/>
        </authorList>
    </citation>
    <scope>NUCLEOTIDE SEQUENCE [LARGE SCALE GENOMIC DNA]</scope>
</reference>
<gene>
    <name evidence="4" type="primary">BnaAnng39420D</name>
    <name evidence="3" type="ORF">DARMORV10_A03P30910.1</name>
    <name evidence="4" type="ORF">GSBRNA2T00022828001</name>
</gene>
<dbReference type="Gramene" id="CDY71969">
    <property type="protein sequence ID" value="CDY71969"/>
    <property type="gene ID" value="GSBRNA2T00022828001"/>
</dbReference>
<keyword evidence="1" id="KW-0853">WD repeat</keyword>
<reference evidence="4" key="2">
    <citation type="submission" date="2014-06" db="EMBL/GenBank/DDBJ databases">
        <authorList>
            <person name="Genoscope - CEA"/>
        </authorList>
    </citation>
    <scope>NUCLEOTIDE SEQUENCE</scope>
</reference>
<organism evidence="4">
    <name type="scientific">Brassica napus</name>
    <name type="common">Rape</name>
    <dbReference type="NCBI Taxonomy" id="3708"/>
    <lineage>
        <taxon>Eukaryota</taxon>
        <taxon>Viridiplantae</taxon>
        <taxon>Streptophyta</taxon>
        <taxon>Embryophyta</taxon>
        <taxon>Tracheophyta</taxon>
        <taxon>Spermatophyta</taxon>
        <taxon>Magnoliopsida</taxon>
        <taxon>eudicotyledons</taxon>
        <taxon>Gunneridae</taxon>
        <taxon>Pentapetalae</taxon>
        <taxon>rosids</taxon>
        <taxon>malvids</taxon>
        <taxon>Brassicales</taxon>
        <taxon>Brassicaceae</taxon>
        <taxon>Brassiceae</taxon>
        <taxon>Brassica</taxon>
    </lineage>
</organism>
<dbReference type="STRING" id="3708.A0A078JZ55"/>
<dbReference type="InterPro" id="IPR051944">
    <property type="entry name" value="BEACH_domain_protein"/>
</dbReference>
<sequence>MNWGTLLKDFKDKVGLADGTTAGDASRDLIPPPSSPPSPSSSSSYAASPQRDLTLLSPTSRERYNLELEFRRYWEEFSSSTSEQEKEAALTMTVNTFCTIAKQHANIDHLVTMLVEIHVFSFVIGRAFVTDIEKLKISSKTRSLDVEKVIKFFSQVTEEGISHGENLLTAVEVLVSGVPFFTFTCLPSLDRMIDNT</sequence>
<dbReference type="AlphaFoldDB" id="A0A078JZ55"/>
<dbReference type="PaxDb" id="3708-A0A078JZ55"/>
<dbReference type="EMBL" id="LK048320">
    <property type="protein sequence ID" value="CDY71969.1"/>
    <property type="molecule type" value="Genomic_DNA"/>
</dbReference>
<evidence type="ECO:0000313" key="3">
    <source>
        <dbReference type="EMBL" id="CAF2125570.1"/>
    </source>
</evidence>
<evidence type="ECO:0000256" key="2">
    <source>
        <dbReference type="SAM" id="MobiDB-lite"/>
    </source>
</evidence>
<proteinExistence type="predicted"/>
<dbReference type="PANTHER" id="PTHR46108">
    <property type="entry name" value="BLUE CHEESE"/>
    <property type="match status" value="1"/>
</dbReference>